<dbReference type="InterPro" id="IPR001087">
    <property type="entry name" value="GDSL"/>
</dbReference>
<accession>A0AAD7PX50</accession>
<evidence type="ECO:0000256" key="2">
    <source>
        <dbReference type="ARBA" id="ARBA00022801"/>
    </source>
</evidence>
<dbReference type="PANTHER" id="PTHR46020:SF4">
    <property type="entry name" value="OS04G0650200 PROTEIN"/>
    <property type="match status" value="1"/>
</dbReference>
<evidence type="ECO:0000313" key="6">
    <source>
        <dbReference type="EMBL" id="KAJ7970560.1"/>
    </source>
</evidence>
<evidence type="ECO:0000256" key="1">
    <source>
        <dbReference type="ARBA" id="ARBA00008668"/>
    </source>
</evidence>
<protein>
    <submittedName>
        <fullName evidence="6">GDSL esterase/lipase</fullName>
    </submittedName>
</protein>
<name>A0AAD7PX50_QUISA</name>
<dbReference type="Proteomes" id="UP001163823">
    <property type="component" value="Chromosome 4"/>
</dbReference>
<comment type="caution">
    <text evidence="6">The sequence shown here is derived from an EMBL/GenBank/DDBJ whole genome shotgun (WGS) entry which is preliminary data.</text>
</comment>
<feature type="chain" id="PRO_5042225214" evidence="5">
    <location>
        <begin position="28"/>
        <end position="352"/>
    </location>
</feature>
<comment type="similarity">
    <text evidence="1">Belongs to the 'GDSL' lipolytic enzyme family.</text>
</comment>
<keyword evidence="3" id="KW-0442">Lipid degradation</keyword>
<dbReference type="Gene3D" id="3.40.50.1110">
    <property type="entry name" value="SGNH hydrolase"/>
    <property type="match status" value="1"/>
</dbReference>
<dbReference type="GO" id="GO:0016042">
    <property type="term" value="P:lipid catabolic process"/>
    <property type="evidence" value="ECO:0007669"/>
    <property type="project" value="UniProtKB-KW"/>
</dbReference>
<evidence type="ECO:0000256" key="5">
    <source>
        <dbReference type="SAM" id="SignalP"/>
    </source>
</evidence>
<dbReference type="GO" id="GO:0016788">
    <property type="term" value="F:hydrolase activity, acting on ester bonds"/>
    <property type="evidence" value="ECO:0007669"/>
    <property type="project" value="InterPro"/>
</dbReference>
<keyword evidence="4" id="KW-0443">Lipid metabolism</keyword>
<dbReference type="PANTHER" id="PTHR46020">
    <property type="entry name" value="OSJNBB0059K02.9 PROTEIN"/>
    <property type="match status" value="1"/>
</dbReference>
<evidence type="ECO:0000313" key="7">
    <source>
        <dbReference type="Proteomes" id="UP001163823"/>
    </source>
</evidence>
<gene>
    <name evidence="6" type="ORF">O6P43_008728</name>
</gene>
<keyword evidence="5" id="KW-0732">Signal</keyword>
<organism evidence="6 7">
    <name type="scientific">Quillaja saponaria</name>
    <name type="common">Soap bark tree</name>
    <dbReference type="NCBI Taxonomy" id="32244"/>
    <lineage>
        <taxon>Eukaryota</taxon>
        <taxon>Viridiplantae</taxon>
        <taxon>Streptophyta</taxon>
        <taxon>Embryophyta</taxon>
        <taxon>Tracheophyta</taxon>
        <taxon>Spermatophyta</taxon>
        <taxon>Magnoliopsida</taxon>
        <taxon>eudicotyledons</taxon>
        <taxon>Gunneridae</taxon>
        <taxon>Pentapetalae</taxon>
        <taxon>rosids</taxon>
        <taxon>fabids</taxon>
        <taxon>Fabales</taxon>
        <taxon>Quillajaceae</taxon>
        <taxon>Quillaja</taxon>
    </lineage>
</organism>
<reference evidence="6" key="1">
    <citation type="journal article" date="2023" name="Science">
        <title>Elucidation of the pathway for biosynthesis of saponin adjuvants from the soapbark tree.</title>
        <authorList>
            <person name="Reed J."/>
            <person name="Orme A."/>
            <person name="El-Demerdash A."/>
            <person name="Owen C."/>
            <person name="Martin L.B.B."/>
            <person name="Misra R.C."/>
            <person name="Kikuchi S."/>
            <person name="Rejzek M."/>
            <person name="Martin A.C."/>
            <person name="Harkess A."/>
            <person name="Leebens-Mack J."/>
            <person name="Louveau T."/>
            <person name="Stephenson M.J."/>
            <person name="Osbourn A."/>
        </authorList>
    </citation>
    <scope>NUCLEOTIDE SEQUENCE</scope>
    <source>
        <strain evidence="6">S10</strain>
    </source>
</reference>
<sequence>MEKQTLSSLFSLLFLFLLPLAFTGVQGIKELYGVYNGTAKLFVFGDSYADTGNSPVSLAGSWKQPYGVTFPGKPAGRFSDGRVLTDYIALFLRIRSPIPYKWRKYVNKSKLRYGMNFAYGGTGVFNTLVDQPNMTLQIDFFQKLIQQKVYTKQDLDSSIAFVSVAGNDYSTFNAKIGNQTEVPAFTKSLVNQISINLKRIHDLGVKKIAVTGLEPLGCLPDQTFASSFQQCSETPNLVSKFHNQLLIQEVQKLNLEKKTSAFFILDLYSAFTSAISNLKNYTEQSKSVNPLQPCCVGTSEGFSCGRVNEKGEKKYSVCKNPEESIFWDLVHPSQNGWHSVYLNLQSSLHQFY</sequence>
<dbReference type="InterPro" id="IPR036514">
    <property type="entry name" value="SGNH_hydro_sf"/>
</dbReference>
<evidence type="ECO:0000256" key="3">
    <source>
        <dbReference type="ARBA" id="ARBA00022963"/>
    </source>
</evidence>
<keyword evidence="7" id="KW-1185">Reference proteome</keyword>
<dbReference type="AlphaFoldDB" id="A0AAD7PX50"/>
<keyword evidence="2" id="KW-0378">Hydrolase</keyword>
<dbReference type="EMBL" id="JARAOO010000004">
    <property type="protein sequence ID" value="KAJ7970560.1"/>
    <property type="molecule type" value="Genomic_DNA"/>
</dbReference>
<dbReference type="KEGG" id="qsa:O6P43_008728"/>
<evidence type="ECO:0000256" key="4">
    <source>
        <dbReference type="ARBA" id="ARBA00023098"/>
    </source>
</evidence>
<proteinExistence type="inferred from homology"/>
<feature type="signal peptide" evidence="5">
    <location>
        <begin position="1"/>
        <end position="27"/>
    </location>
</feature>
<dbReference type="Pfam" id="PF00657">
    <property type="entry name" value="Lipase_GDSL"/>
    <property type="match status" value="1"/>
</dbReference>